<evidence type="ECO:0000256" key="1">
    <source>
        <dbReference type="SAM" id="MobiDB-lite"/>
    </source>
</evidence>
<dbReference type="AlphaFoldDB" id="A0A6J4QF03"/>
<feature type="compositionally biased region" description="Basic residues" evidence="1">
    <location>
        <begin position="11"/>
        <end position="24"/>
    </location>
</feature>
<dbReference type="EMBL" id="CADCUU010000504">
    <property type="protein sequence ID" value="CAA9438974.1"/>
    <property type="molecule type" value="Genomic_DNA"/>
</dbReference>
<proteinExistence type="predicted"/>
<feature type="region of interest" description="Disordered" evidence="1">
    <location>
        <begin position="1"/>
        <end position="87"/>
    </location>
</feature>
<gene>
    <name evidence="2" type="ORF">AVDCRST_MAG15-3391</name>
</gene>
<feature type="compositionally biased region" description="Basic and acidic residues" evidence="1">
    <location>
        <begin position="51"/>
        <end position="62"/>
    </location>
</feature>
<feature type="compositionally biased region" description="Basic and acidic residues" evidence="1">
    <location>
        <begin position="1"/>
        <end position="10"/>
    </location>
</feature>
<accession>A0A6J4QF03</accession>
<feature type="non-terminal residue" evidence="2">
    <location>
        <position position="87"/>
    </location>
</feature>
<organism evidence="2">
    <name type="scientific">uncultured Rubellimicrobium sp</name>
    <dbReference type="NCBI Taxonomy" id="543078"/>
    <lineage>
        <taxon>Bacteria</taxon>
        <taxon>Pseudomonadati</taxon>
        <taxon>Pseudomonadota</taxon>
        <taxon>Alphaproteobacteria</taxon>
        <taxon>Rhodobacterales</taxon>
        <taxon>Roseobacteraceae</taxon>
        <taxon>Rubellimicrobium</taxon>
        <taxon>environmental samples</taxon>
    </lineage>
</organism>
<feature type="compositionally biased region" description="Gly residues" evidence="1">
    <location>
        <begin position="26"/>
        <end position="40"/>
    </location>
</feature>
<sequence length="87" mass="9555">APPPVRGRDRTRSRRRDPRLHRARGSAGGPAQGPGRGTEGGLRRSQGPRLRRQDPQEDHLDAQARQGRPRRGGGHPRTLQAGPRHGL</sequence>
<reference evidence="2" key="1">
    <citation type="submission" date="2020-02" db="EMBL/GenBank/DDBJ databases">
        <authorList>
            <person name="Meier V. D."/>
        </authorList>
    </citation>
    <scope>NUCLEOTIDE SEQUENCE</scope>
    <source>
        <strain evidence="2">AVDCRST_MAG15</strain>
    </source>
</reference>
<protein>
    <submittedName>
        <fullName evidence="2">Uncharacterized protein</fullName>
    </submittedName>
</protein>
<feature type="non-terminal residue" evidence="2">
    <location>
        <position position="1"/>
    </location>
</feature>
<name>A0A6J4QF03_9RHOB</name>
<evidence type="ECO:0000313" key="2">
    <source>
        <dbReference type="EMBL" id="CAA9438974.1"/>
    </source>
</evidence>